<sequence>MTSKRILVAPLDWGLGHVTRCIPIVRELLAQGCEVWLAAEGKHARLLQLEFPDLPILTLKGYRIRYTHHNHGKWFAWNIVRQIPQILRTIRYEHEWLQQMQRHYRFDAIISDNRFGLFHPEIPCVFMTHQLQILVPGWMEKLPGPSAWLRQLNDRYIRRFAACWIPDWPGSTNLAGKLSHPANLPDHARYIGPLSRFEAMPDMPKIYDVVALISGPEPQRSLLEKQLVTQLREAPIQSLLIRGMPDESFQETRLSNHLTIISHLPAAELNQVMQSAHAIISRSGYTTIMDLVAINRKAIFIPTPGQTEQEYLAAYLQQQGAFPYCTQSAFHWHEQMDRLSHFPSPADHFSLPMDRYKSIITDFLASL</sequence>
<dbReference type="OrthoDB" id="9803241at2"/>
<dbReference type="PANTHER" id="PTHR21015:SF22">
    <property type="entry name" value="GLYCOSYLTRANSFERASE"/>
    <property type="match status" value="1"/>
</dbReference>
<dbReference type="AlphaFoldDB" id="A0A2M9CSD3"/>
<name>A0A2M9CSD3_9BACT</name>
<reference evidence="2 3" key="1">
    <citation type="submission" date="2017-11" db="EMBL/GenBank/DDBJ databases">
        <title>Genomic Encyclopedia of Archaeal and Bacterial Type Strains, Phase II (KMG-II): From Individual Species to Whole Genera.</title>
        <authorList>
            <person name="Goeker M."/>
        </authorList>
    </citation>
    <scope>NUCLEOTIDE SEQUENCE [LARGE SCALE GENOMIC DNA]</scope>
    <source>
        <strain evidence="2 3">DSM 27268</strain>
    </source>
</reference>
<proteinExistence type="predicted"/>
<dbReference type="Pfam" id="PF04101">
    <property type="entry name" value="Glyco_tran_28_C"/>
    <property type="match status" value="1"/>
</dbReference>
<dbReference type="GO" id="GO:0016758">
    <property type="term" value="F:hexosyltransferase activity"/>
    <property type="evidence" value="ECO:0007669"/>
    <property type="project" value="InterPro"/>
</dbReference>
<dbReference type="EMBL" id="PGFG01000001">
    <property type="protein sequence ID" value="PJJ74850.1"/>
    <property type="molecule type" value="Genomic_DNA"/>
</dbReference>
<dbReference type="Proteomes" id="UP000230000">
    <property type="component" value="Unassembled WGS sequence"/>
</dbReference>
<evidence type="ECO:0000313" key="2">
    <source>
        <dbReference type="EMBL" id="PJJ74850.1"/>
    </source>
</evidence>
<dbReference type="Gene3D" id="3.40.50.2000">
    <property type="entry name" value="Glycogen Phosphorylase B"/>
    <property type="match status" value="2"/>
</dbReference>
<accession>A0A2M9CSD3</accession>
<comment type="caution">
    <text evidence="2">The sequence shown here is derived from an EMBL/GenBank/DDBJ whole genome shotgun (WGS) entry which is preliminary data.</text>
</comment>
<evidence type="ECO:0000313" key="3">
    <source>
        <dbReference type="Proteomes" id="UP000230000"/>
    </source>
</evidence>
<dbReference type="PANTHER" id="PTHR21015">
    <property type="entry name" value="UDP-N-ACETYLGLUCOSAMINE--N-ACETYLMURAMYL-(PENTAPEPTIDE) PYROPHOSPHORYL-UNDECAPRENOL N-ACETYLGLUCOSAMINE TRANSFERASE 1"/>
    <property type="match status" value="1"/>
</dbReference>
<dbReference type="RefSeq" id="WP_100313534.1">
    <property type="nucleotide sequence ID" value="NZ_PGFG01000001.1"/>
</dbReference>
<dbReference type="InterPro" id="IPR007235">
    <property type="entry name" value="Glyco_trans_28_C"/>
</dbReference>
<feature type="domain" description="Glycosyl transferase family 28 C-terminal" evidence="1">
    <location>
        <begin position="233"/>
        <end position="328"/>
    </location>
</feature>
<organism evidence="2 3">
    <name type="scientific">Thermoflavifilum aggregans</name>
    <dbReference type="NCBI Taxonomy" id="454188"/>
    <lineage>
        <taxon>Bacteria</taxon>
        <taxon>Pseudomonadati</taxon>
        <taxon>Bacteroidota</taxon>
        <taxon>Chitinophagia</taxon>
        <taxon>Chitinophagales</taxon>
        <taxon>Chitinophagaceae</taxon>
        <taxon>Thermoflavifilum</taxon>
    </lineage>
</organism>
<dbReference type="SUPFAM" id="SSF53756">
    <property type="entry name" value="UDP-Glycosyltransferase/glycogen phosphorylase"/>
    <property type="match status" value="1"/>
</dbReference>
<keyword evidence="3" id="KW-1185">Reference proteome</keyword>
<evidence type="ECO:0000259" key="1">
    <source>
        <dbReference type="Pfam" id="PF04101"/>
    </source>
</evidence>
<protein>
    <submittedName>
        <fullName evidence="2">Uncharacterized protein (TIGR00661 family)</fullName>
    </submittedName>
</protein>
<gene>
    <name evidence="2" type="ORF">BXY57_0414</name>
</gene>